<keyword evidence="2" id="KW-1185">Reference proteome</keyword>
<protein>
    <submittedName>
        <fullName evidence="1">DNA repair protein RAD51 2</fullName>
    </submittedName>
</protein>
<dbReference type="Proteomes" id="UP001054945">
    <property type="component" value="Unassembled WGS sequence"/>
</dbReference>
<evidence type="ECO:0000313" key="2">
    <source>
        <dbReference type="Proteomes" id="UP001054945"/>
    </source>
</evidence>
<comment type="caution">
    <text evidence="1">The sequence shown here is derived from an EMBL/GenBank/DDBJ whole genome shotgun (WGS) entry which is preliminary data.</text>
</comment>
<accession>A0AAV4P2S8</accession>
<reference evidence="1 2" key="1">
    <citation type="submission" date="2021-06" db="EMBL/GenBank/DDBJ databases">
        <title>Caerostris extrusa draft genome.</title>
        <authorList>
            <person name="Kono N."/>
            <person name="Arakawa K."/>
        </authorList>
    </citation>
    <scope>NUCLEOTIDE SEQUENCE [LARGE SCALE GENOMIC DNA]</scope>
</reference>
<organism evidence="1 2">
    <name type="scientific">Caerostris extrusa</name>
    <name type="common">Bark spider</name>
    <name type="synonym">Caerostris bankana</name>
    <dbReference type="NCBI Taxonomy" id="172846"/>
    <lineage>
        <taxon>Eukaryota</taxon>
        <taxon>Metazoa</taxon>
        <taxon>Ecdysozoa</taxon>
        <taxon>Arthropoda</taxon>
        <taxon>Chelicerata</taxon>
        <taxon>Arachnida</taxon>
        <taxon>Araneae</taxon>
        <taxon>Araneomorphae</taxon>
        <taxon>Entelegynae</taxon>
        <taxon>Araneoidea</taxon>
        <taxon>Araneidae</taxon>
        <taxon>Caerostris</taxon>
    </lineage>
</organism>
<sequence length="280" mass="30953">MGQHASTAPLCFEQLVESINHLKRLLLDGNPGRAWFRSTDLWVMGPARFHCATLLTEISTKVHLCQSVVSIHGPLGYGPSTLPLRHSAYRNKYESTSLQSVVSIHGPWAMGPARFHCATLLTEISTKVHLCGRPPAPVPKKPKFEGMDADHMIPALGKHVVSLCEHPPGRPIPGSKCAPDIIFAPWWAKAVCQLADSETRDVFRKDYSAKNSTSQAGVVKTAPNAAVRYTINESGIVLTDDDIEFVNVSSRHFQNILTKNNFLTRKLLELELFLLPQLCN</sequence>
<evidence type="ECO:0000313" key="1">
    <source>
        <dbReference type="EMBL" id="GIX91537.1"/>
    </source>
</evidence>
<dbReference type="EMBL" id="BPLR01004034">
    <property type="protein sequence ID" value="GIX91537.1"/>
    <property type="molecule type" value="Genomic_DNA"/>
</dbReference>
<gene>
    <name evidence="1" type="primary">RAD51B</name>
    <name evidence="1" type="ORF">CEXT_386591</name>
</gene>
<proteinExistence type="predicted"/>
<name>A0AAV4P2S8_CAEEX</name>
<dbReference type="AlphaFoldDB" id="A0AAV4P2S8"/>